<evidence type="ECO:0000256" key="1">
    <source>
        <dbReference type="SAM" id="MobiDB-lite"/>
    </source>
</evidence>
<reference evidence="3 4" key="1">
    <citation type="submission" date="2022-07" db="EMBL/GenBank/DDBJ databases">
        <title>Two temperate virus in Haloterrigena jeotgali A29.</title>
        <authorList>
            <person name="Deng X."/>
        </authorList>
    </citation>
    <scope>NUCLEOTIDE SEQUENCE [LARGE SCALE GENOMIC DNA]</scope>
    <source>
        <strain evidence="3 4">A29</strain>
        <plasmid evidence="3 4">unnamed1</plasmid>
    </source>
</reference>
<dbReference type="EMBL" id="CP101874">
    <property type="protein sequence ID" value="WMT10285.1"/>
    <property type="molecule type" value="Genomic_DNA"/>
</dbReference>
<dbReference type="Proteomes" id="UP001224926">
    <property type="component" value="Plasmid unnamed1"/>
</dbReference>
<dbReference type="InterPro" id="IPR002372">
    <property type="entry name" value="PQQ_rpt_dom"/>
</dbReference>
<feature type="region of interest" description="Disordered" evidence="1">
    <location>
        <begin position="379"/>
        <end position="459"/>
    </location>
</feature>
<dbReference type="Gene3D" id="2.40.128.630">
    <property type="match status" value="1"/>
</dbReference>
<keyword evidence="4" id="KW-1185">Reference proteome</keyword>
<evidence type="ECO:0000313" key="3">
    <source>
        <dbReference type="EMBL" id="WMT10285.1"/>
    </source>
</evidence>
<feature type="compositionally biased region" description="Basic and acidic residues" evidence="1">
    <location>
        <begin position="406"/>
        <end position="426"/>
    </location>
</feature>
<evidence type="ECO:0000313" key="4">
    <source>
        <dbReference type="Proteomes" id="UP001224926"/>
    </source>
</evidence>
<dbReference type="InterPro" id="IPR015943">
    <property type="entry name" value="WD40/YVTN_repeat-like_dom_sf"/>
</dbReference>
<organism evidence="3 4">
    <name type="scientific">Natrinema thermotolerans</name>
    <dbReference type="NCBI Taxonomy" id="121872"/>
    <lineage>
        <taxon>Archaea</taxon>
        <taxon>Methanobacteriati</taxon>
        <taxon>Methanobacteriota</taxon>
        <taxon>Stenosarchaea group</taxon>
        <taxon>Halobacteria</taxon>
        <taxon>Halobacteriales</taxon>
        <taxon>Natrialbaceae</taxon>
        <taxon>Natrinema</taxon>
    </lineage>
</organism>
<proteinExistence type="predicted"/>
<dbReference type="PANTHER" id="PTHR34512:SF30">
    <property type="entry name" value="OUTER MEMBRANE PROTEIN ASSEMBLY FACTOR BAMB"/>
    <property type="match status" value="1"/>
</dbReference>
<dbReference type="Gene3D" id="2.40.10.480">
    <property type="match status" value="2"/>
</dbReference>
<dbReference type="InterPro" id="IPR018391">
    <property type="entry name" value="PQQ_b-propeller_rpt"/>
</dbReference>
<protein>
    <submittedName>
        <fullName evidence="3">PQQ-binding-like beta-propeller repeat protein</fullName>
    </submittedName>
</protein>
<name>A0AAF0PFP4_9EURY</name>
<sequence>MERRSFLRRCGGTALGIAALQTATVSGRMLASGEAEWSVKTNGSIGGSPTIVDGAVYTGSDNRPNTPTGTVYAIDAATGDERWSTDVRTVDTSPTVVDDTVYVEASSTIRALDAETGDQLWERPMGGAVETAPTVVDGTVFLGDANTVIALDAATGEQNWEFRTQELNASTPTVVGGTVFVGSSPNVKDSDDGGIFAIDAATGDQIWHHQTKGYVASAPTVAASSVFVGDEAGNAYRIDAQSGDRLWSSGTSDAVYETPTVANGTVFVSAMDGTLHAFKISGGGQWSTQFDGYLGSPPTVAGDTVYIGTTTGTLYALDTQTGDRRWSYASANESLTGATVSNGVVYLSGDAGHVEAVQAHSDTSSTGSRVRFGTFGHTNSWAGEPVEFGEIDFGGGDQQSEPQPVHPDDVNEGSEEREVISGKEQSDGESNQTTNDNGSSDDVDGSDSGPSNSADGTSGFGVLAAVAGISGAVVLRHRHDEQS</sequence>
<dbReference type="Pfam" id="PF13360">
    <property type="entry name" value="PQQ_2"/>
    <property type="match status" value="2"/>
</dbReference>
<geneLocation type="plasmid" evidence="3 4">
    <name>unnamed1</name>
</geneLocation>
<dbReference type="AlphaFoldDB" id="A0AAF0PFP4"/>
<dbReference type="Gene3D" id="2.130.10.10">
    <property type="entry name" value="YVTN repeat-like/Quinoprotein amine dehydrogenase"/>
    <property type="match status" value="1"/>
</dbReference>
<keyword evidence="3" id="KW-0614">Plasmid</keyword>
<gene>
    <name evidence="3" type="ORF">NP511_22555</name>
</gene>
<dbReference type="SUPFAM" id="SSF50998">
    <property type="entry name" value="Quinoprotein alcohol dehydrogenase-like"/>
    <property type="match status" value="2"/>
</dbReference>
<feature type="domain" description="Pyrrolo-quinoline quinone repeat" evidence="2">
    <location>
        <begin position="106"/>
        <end position="212"/>
    </location>
</feature>
<dbReference type="PANTHER" id="PTHR34512">
    <property type="entry name" value="CELL SURFACE PROTEIN"/>
    <property type="match status" value="1"/>
</dbReference>
<dbReference type="RefSeq" id="WP_084158404.1">
    <property type="nucleotide sequence ID" value="NZ_CP101874.1"/>
</dbReference>
<dbReference type="InterPro" id="IPR011047">
    <property type="entry name" value="Quinoprotein_ADH-like_sf"/>
</dbReference>
<dbReference type="GeneID" id="39860136"/>
<feature type="domain" description="Pyrrolo-quinoline quinone repeat" evidence="2">
    <location>
        <begin position="274"/>
        <end position="360"/>
    </location>
</feature>
<accession>A0AAF0PFP4</accession>
<dbReference type="SMART" id="SM00564">
    <property type="entry name" value="PQQ"/>
    <property type="match status" value="7"/>
</dbReference>
<evidence type="ECO:0000259" key="2">
    <source>
        <dbReference type="Pfam" id="PF13360"/>
    </source>
</evidence>